<sequence>MANFEHDAEKALGQDAPFAAKEKVGTRVAFADDVETVPSPPPAPLQHTTSGGDTKKVGLSLLKTNESLQEFNQSKIQHPERTESFLKRLRGRLTPDDDEPQPPFRDDHGFHGALHGPVRIPGAKSILNGLFRALEYFSEVFLALLQMLGIDTGNDDDGGGNIHRGEKLKIEFLHRYSILWTRSRLLRHYHEPKDLVDDGVADHIREDLHAYSNALQDYRLFRTEGHFLFPTDELMNPLAKDIALLDDMRRRLQAPPPDSEEARTLAREADEISEKIGTKLLTAMRVTTSGITRVQQRRRRQDMWARLLMALGGGLALIAPMLIMVLHPSKATALVTTCCFVVAVAIALAIFMRDSKPKDVVACTMAYAAVLVVFVGLGGGNT</sequence>
<keyword evidence="2" id="KW-1133">Transmembrane helix</keyword>
<protein>
    <recommendedName>
        <fullName evidence="3">DUF6594 domain-containing protein</fullName>
    </recommendedName>
</protein>
<dbReference type="Pfam" id="PF20237">
    <property type="entry name" value="DUF6594"/>
    <property type="match status" value="1"/>
</dbReference>
<evidence type="ECO:0000313" key="4">
    <source>
        <dbReference type="EMBL" id="KAK0740344.1"/>
    </source>
</evidence>
<evidence type="ECO:0000259" key="3">
    <source>
        <dbReference type="Pfam" id="PF20237"/>
    </source>
</evidence>
<feature type="transmembrane region" description="Helical" evidence="2">
    <location>
        <begin position="331"/>
        <end position="351"/>
    </location>
</feature>
<reference evidence="4" key="1">
    <citation type="submission" date="2023-06" db="EMBL/GenBank/DDBJ databases">
        <title>Genome-scale phylogeny and comparative genomics of the fungal order Sordariales.</title>
        <authorList>
            <consortium name="Lawrence Berkeley National Laboratory"/>
            <person name="Hensen N."/>
            <person name="Bonometti L."/>
            <person name="Westerberg I."/>
            <person name="Brannstrom I.O."/>
            <person name="Guillou S."/>
            <person name="Cros-Aarteil S."/>
            <person name="Calhoun S."/>
            <person name="Haridas S."/>
            <person name="Kuo A."/>
            <person name="Mondo S."/>
            <person name="Pangilinan J."/>
            <person name="Riley R."/>
            <person name="LaButti K."/>
            <person name="Andreopoulos B."/>
            <person name="Lipzen A."/>
            <person name="Chen C."/>
            <person name="Yanf M."/>
            <person name="Daum C."/>
            <person name="Ng V."/>
            <person name="Clum A."/>
            <person name="Steindorff A."/>
            <person name="Ohm R."/>
            <person name="Martin F."/>
            <person name="Silar P."/>
            <person name="Natvig D."/>
            <person name="Lalanne C."/>
            <person name="Gautier V."/>
            <person name="Ament-velasquez S.L."/>
            <person name="Kruys A."/>
            <person name="Hutchinson M.I."/>
            <person name="Powell A.J."/>
            <person name="Barry K."/>
            <person name="Miller A.N."/>
            <person name="Grigoriev I.V."/>
            <person name="Debuchy R."/>
            <person name="Gladieux P."/>
            <person name="Thoren M.H."/>
            <person name="Johannesson H."/>
        </authorList>
    </citation>
    <scope>NUCLEOTIDE SEQUENCE</scope>
    <source>
        <strain evidence="4">SMH3187-1</strain>
    </source>
</reference>
<keyword evidence="2" id="KW-0812">Transmembrane</keyword>
<keyword evidence="5" id="KW-1185">Reference proteome</keyword>
<feature type="region of interest" description="Disordered" evidence="1">
    <location>
        <begin position="1"/>
        <end position="20"/>
    </location>
</feature>
<evidence type="ECO:0000256" key="1">
    <source>
        <dbReference type="SAM" id="MobiDB-lite"/>
    </source>
</evidence>
<dbReference type="Proteomes" id="UP001172155">
    <property type="component" value="Unassembled WGS sequence"/>
</dbReference>
<feature type="compositionally biased region" description="Basic and acidic residues" evidence="1">
    <location>
        <begin position="1"/>
        <end position="12"/>
    </location>
</feature>
<organism evidence="4 5">
    <name type="scientific">Schizothecium vesticola</name>
    <dbReference type="NCBI Taxonomy" id="314040"/>
    <lineage>
        <taxon>Eukaryota</taxon>
        <taxon>Fungi</taxon>
        <taxon>Dikarya</taxon>
        <taxon>Ascomycota</taxon>
        <taxon>Pezizomycotina</taxon>
        <taxon>Sordariomycetes</taxon>
        <taxon>Sordariomycetidae</taxon>
        <taxon>Sordariales</taxon>
        <taxon>Schizotheciaceae</taxon>
        <taxon>Schizothecium</taxon>
    </lineage>
</organism>
<proteinExistence type="predicted"/>
<dbReference type="EMBL" id="JAUKUD010000006">
    <property type="protein sequence ID" value="KAK0740344.1"/>
    <property type="molecule type" value="Genomic_DNA"/>
</dbReference>
<feature type="domain" description="DUF6594" evidence="3">
    <location>
        <begin position="176"/>
        <end position="372"/>
    </location>
</feature>
<evidence type="ECO:0000256" key="2">
    <source>
        <dbReference type="SAM" id="Phobius"/>
    </source>
</evidence>
<feature type="transmembrane region" description="Helical" evidence="2">
    <location>
        <begin position="360"/>
        <end position="379"/>
    </location>
</feature>
<dbReference type="AlphaFoldDB" id="A0AA40EJ87"/>
<accession>A0AA40EJ87</accession>
<keyword evidence="2" id="KW-0472">Membrane</keyword>
<feature type="transmembrane region" description="Helical" evidence="2">
    <location>
        <begin position="303"/>
        <end position="325"/>
    </location>
</feature>
<feature type="region of interest" description="Disordered" evidence="1">
    <location>
        <begin position="31"/>
        <end position="56"/>
    </location>
</feature>
<gene>
    <name evidence="4" type="ORF">B0T18DRAFT_417771</name>
</gene>
<name>A0AA40EJ87_9PEZI</name>
<dbReference type="InterPro" id="IPR046529">
    <property type="entry name" value="DUF6594"/>
</dbReference>
<evidence type="ECO:0000313" key="5">
    <source>
        <dbReference type="Proteomes" id="UP001172155"/>
    </source>
</evidence>
<comment type="caution">
    <text evidence="4">The sequence shown here is derived from an EMBL/GenBank/DDBJ whole genome shotgun (WGS) entry which is preliminary data.</text>
</comment>